<proteinExistence type="predicted"/>
<evidence type="ECO:0000256" key="4">
    <source>
        <dbReference type="ARBA" id="ARBA00022989"/>
    </source>
</evidence>
<feature type="transmembrane region" description="Helical" evidence="6">
    <location>
        <begin position="93"/>
        <end position="114"/>
    </location>
</feature>
<feature type="transmembrane region" description="Helical" evidence="6">
    <location>
        <begin position="398"/>
        <end position="417"/>
    </location>
</feature>
<evidence type="ECO:0000256" key="5">
    <source>
        <dbReference type="ARBA" id="ARBA00023136"/>
    </source>
</evidence>
<dbReference type="EMBL" id="JACXAA010000011">
    <property type="protein sequence ID" value="MBD2756221.1"/>
    <property type="molecule type" value="Genomic_DNA"/>
</dbReference>
<feature type="transmembrane region" description="Helical" evidence="6">
    <location>
        <begin position="21"/>
        <end position="42"/>
    </location>
</feature>
<dbReference type="PANTHER" id="PTHR30250">
    <property type="entry name" value="PST FAMILY PREDICTED COLANIC ACID TRANSPORTER"/>
    <property type="match status" value="1"/>
</dbReference>
<keyword evidence="3 6" id="KW-0812">Transmembrane</keyword>
<keyword evidence="8" id="KW-1185">Reference proteome</keyword>
<dbReference type="GO" id="GO:0005886">
    <property type="term" value="C:plasma membrane"/>
    <property type="evidence" value="ECO:0007669"/>
    <property type="project" value="UniProtKB-SubCell"/>
</dbReference>
<feature type="transmembrane region" description="Helical" evidence="6">
    <location>
        <begin position="126"/>
        <end position="146"/>
    </location>
</feature>
<comment type="subcellular location">
    <subcellularLocation>
        <location evidence="1">Cell membrane</location>
        <topology evidence="1">Multi-pass membrane protein</topology>
    </subcellularLocation>
</comment>
<dbReference type="Proteomes" id="UP000653797">
    <property type="component" value="Unassembled WGS sequence"/>
</dbReference>
<keyword evidence="5 6" id="KW-0472">Membrane</keyword>
<dbReference type="Pfam" id="PF01943">
    <property type="entry name" value="Polysacc_synt"/>
    <property type="match status" value="1"/>
</dbReference>
<organism evidence="7 8">
    <name type="scientific">Spirosoma validum</name>
    <dbReference type="NCBI Taxonomy" id="2771355"/>
    <lineage>
        <taxon>Bacteria</taxon>
        <taxon>Pseudomonadati</taxon>
        <taxon>Bacteroidota</taxon>
        <taxon>Cytophagia</taxon>
        <taxon>Cytophagales</taxon>
        <taxon>Cytophagaceae</taxon>
        <taxon>Spirosoma</taxon>
    </lineage>
</organism>
<feature type="transmembrane region" description="Helical" evidence="6">
    <location>
        <begin position="337"/>
        <end position="353"/>
    </location>
</feature>
<evidence type="ECO:0000256" key="2">
    <source>
        <dbReference type="ARBA" id="ARBA00022475"/>
    </source>
</evidence>
<reference evidence="7" key="1">
    <citation type="submission" date="2020-09" db="EMBL/GenBank/DDBJ databases">
        <authorList>
            <person name="Kim M.K."/>
        </authorList>
    </citation>
    <scope>NUCLEOTIDE SEQUENCE</scope>
    <source>
        <strain evidence="7">BT704</strain>
    </source>
</reference>
<feature type="transmembrane region" description="Helical" evidence="6">
    <location>
        <begin position="244"/>
        <end position="261"/>
    </location>
</feature>
<feature type="transmembrane region" description="Helical" evidence="6">
    <location>
        <begin position="307"/>
        <end position="331"/>
    </location>
</feature>
<dbReference type="InterPro" id="IPR050833">
    <property type="entry name" value="Poly_Biosynth_Transport"/>
</dbReference>
<dbReference type="RefSeq" id="WP_191041842.1">
    <property type="nucleotide sequence ID" value="NZ_JACXAA010000011.1"/>
</dbReference>
<name>A0A927GFW0_9BACT</name>
<sequence length="445" mass="49792">MKRIRVERIVGLLRKNAVVSLLGNGTGAFLGLITLALLARWLPKEEFGRWTVFLTTYTLFETVRMGLLLNALIRYTAGMVSEEEFRRWVGATWQVGIVFTALTSLLLIGLVFGFPVLGRQISDPETVLWFVAVAIITLPANMSTWFLHARSRFLPLQVIRIAVPLVFLLLFSWDWFNGSFTYNGLFRNYFIANGSVSVLVLLAGWSRWEEIRFGLKEHRRQLIAFGKYSIGTLLIANLLRSADIFLLSAFLGPAAVAFYAIPQRFIQLLDTPVRSIVVTDIPRLAELHQRHQLSLFVEHFQRSAGRLWMLLLPVSLAGFVLAEPLVTLLGGTQYRDGALILRLFMIQGALIPLERYSGIGLDAVGQPQANLAKVLIMLVVTISGDLLALYLFQSVAAVAFISILTFCAGLFSGFWFMGRYVSVTLIGTIQSGWKDLSGRLNRITS</sequence>
<protein>
    <submittedName>
        <fullName evidence="7">Lipopolysaccharide biosynthesis protein</fullName>
    </submittedName>
</protein>
<keyword evidence="4 6" id="KW-1133">Transmembrane helix</keyword>
<dbReference type="InterPro" id="IPR002797">
    <property type="entry name" value="Polysacc_synth"/>
</dbReference>
<evidence type="ECO:0000256" key="6">
    <source>
        <dbReference type="SAM" id="Phobius"/>
    </source>
</evidence>
<accession>A0A927GFW0</accession>
<evidence type="ECO:0000313" key="7">
    <source>
        <dbReference type="EMBL" id="MBD2756221.1"/>
    </source>
</evidence>
<feature type="transmembrane region" description="Helical" evidence="6">
    <location>
        <begin position="54"/>
        <end position="73"/>
    </location>
</feature>
<feature type="transmembrane region" description="Helical" evidence="6">
    <location>
        <begin position="220"/>
        <end position="238"/>
    </location>
</feature>
<dbReference type="AlphaFoldDB" id="A0A927GFW0"/>
<evidence type="ECO:0000313" key="8">
    <source>
        <dbReference type="Proteomes" id="UP000653797"/>
    </source>
</evidence>
<evidence type="ECO:0000256" key="3">
    <source>
        <dbReference type="ARBA" id="ARBA00022692"/>
    </source>
</evidence>
<feature type="transmembrane region" description="Helical" evidence="6">
    <location>
        <begin position="188"/>
        <end position="208"/>
    </location>
</feature>
<evidence type="ECO:0000256" key="1">
    <source>
        <dbReference type="ARBA" id="ARBA00004651"/>
    </source>
</evidence>
<feature type="transmembrane region" description="Helical" evidence="6">
    <location>
        <begin position="158"/>
        <end position="176"/>
    </location>
</feature>
<feature type="transmembrane region" description="Helical" evidence="6">
    <location>
        <begin position="374"/>
        <end position="392"/>
    </location>
</feature>
<keyword evidence="2" id="KW-1003">Cell membrane</keyword>
<dbReference type="PANTHER" id="PTHR30250:SF11">
    <property type="entry name" value="O-ANTIGEN TRANSPORTER-RELATED"/>
    <property type="match status" value="1"/>
</dbReference>
<gene>
    <name evidence="7" type="ORF">IC230_25210</name>
</gene>
<comment type="caution">
    <text evidence="7">The sequence shown here is derived from an EMBL/GenBank/DDBJ whole genome shotgun (WGS) entry which is preliminary data.</text>
</comment>